<dbReference type="EMBL" id="BT123743">
    <property type="protein sequence ID" value="ADE77043.1"/>
    <property type="molecule type" value="mRNA"/>
</dbReference>
<dbReference type="InterPro" id="IPR008479">
    <property type="entry name" value="DUF760"/>
</dbReference>
<proteinExistence type="evidence at transcript level"/>
<name>D5ABX4_PICSI</name>
<dbReference type="Pfam" id="PF05542">
    <property type="entry name" value="DUF760"/>
    <property type="match status" value="1"/>
</dbReference>
<dbReference type="PANTHER" id="PTHR33598:SF4">
    <property type="entry name" value="OS02G0833400 PROTEIN"/>
    <property type="match status" value="1"/>
</dbReference>
<accession>D5ABX4</accession>
<keyword evidence="1" id="KW-1133">Transmembrane helix</keyword>
<keyword evidence="1" id="KW-0472">Membrane</keyword>
<sequence length="69" mass="8011">MHQTVTNMIWLLPSQFFAITVTTVVENLAQLMYSVMMSGYMFRDVQFCLKLQQSLEHVALTNAQSIRVR</sequence>
<organism evidence="2">
    <name type="scientific">Picea sitchensis</name>
    <name type="common">Sitka spruce</name>
    <name type="synonym">Pinus sitchensis</name>
    <dbReference type="NCBI Taxonomy" id="3332"/>
    <lineage>
        <taxon>Eukaryota</taxon>
        <taxon>Viridiplantae</taxon>
        <taxon>Streptophyta</taxon>
        <taxon>Embryophyta</taxon>
        <taxon>Tracheophyta</taxon>
        <taxon>Spermatophyta</taxon>
        <taxon>Pinopsida</taxon>
        <taxon>Pinidae</taxon>
        <taxon>Conifers I</taxon>
        <taxon>Pinales</taxon>
        <taxon>Pinaceae</taxon>
        <taxon>Picea</taxon>
    </lineage>
</organism>
<evidence type="ECO:0000256" key="1">
    <source>
        <dbReference type="SAM" id="Phobius"/>
    </source>
</evidence>
<dbReference type="PANTHER" id="PTHR33598">
    <property type="entry name" value="OS02G0833400 PROTEIN"/>
    <property type="match status" value="1"/>
</dbReference>
<reference evidence="2" key="1">
    <citation type="submission" date="2010-04" db="EMBL/GenBank/DDBJ databases">
        <authorList>
            <person name="Reid K.E."/>
            <person name="Liao N."/>
            <person name="Chan S."/>
            <person name="Docking R."/>
            <person name="Taylor G."/>
            <person name="Moore R."/>
            <person name="Mayo M."/>
            <person name="Munro S."/>
            <person name="King J."/>
            <person name="Yanchuk A."/>
            <person name="Holt R."/>
            <person name="Jones S."/>
            <person name="Marra M."/>
            <person name="Ritland C.E."/>
            <person name="Ritland K."/>
            <person name="Bohlmann J."/>
        </authorList>
    </citation>
    <scope>NUCLEOTIDE SEQUENCE</scope>
    <source>
        <tissue evidence="2">Bud</tissue>
    </source>
</reference>
<protein>
    <submittedName>
        <fullName evidence="2">Uncharacterized protein</fullName>
    </submittedName>
</protein>
<feature type="transmembrane region" description="Helical" evidence="1">
    <location>
        <begin position="12"/>
        <end position="33"/>
    </location>
</feature>
<dbReference type="AlphaFoldDB" id="D5ABX4"/>
<keyword evidence="1" id="KW-0812">Transmembrane</keyword>
<evidence type="ECO:0000313" key="2">
    <source>
        <dbReference type="EMBL" id="ADE77043.1"/>
    </source>
</evidence>